<evidence type="ECO:0000259" key="2">
    <source>
        <dbReference type="Pfam" id="PF07885"/>
    </source>
</evidence>
<organism evidence="3 4">
    <name type="scientific">Lacipirellula parvula</name>
    <dbReference type="NCBI Taxonomy" id="2650471"/>
    <lineage>
        <taxon>Bacteria</taxon>
        <taxon>Pseudomonadati</taxon>
        <taxon>Planctomycetota</taxon>
        <taxon>Planctomycetia</taxon>
        <taxon>Pirellulales</taxon>
        <taxon>Lacipirellulaceae</taxon>
        <taxon>Lacipirellula</taxon>
    </lineage>
</organism>
<dbReference type="Gene3D" id="1.10.287.70">
    <property type="match status" value="1"/>
</dbReference>
<dbReference type="Proteomes" id="UP000326837">
    <property type="component" value="Chromosome"/>
</dbReference>
<keyword evidence="1" id="KW-0472">Membrane</keyword>
<name>A0A5K7XDZ7_9BACT</name>
<feature type="transmembrane region" description="Helical" evidence="1">
    <location>
        <begin position="89"/>
        <end position="110"/>
    </location>
</feature>
<feature type="transmembrane region" description="Helical" evidence="1">
    <location>
        <begin position="65"/>
        <end position="83"/>
    </location>
</feature>
<feature type="transmembrane region" description="Helical" evidence="1">
    <location>
        <begin position="122"/>
        <end position="140"/>
    </location>
</feature>
<feature type="domain" description="Potassium channel" evidence="2">
    <location>
        <begin position="153"/>
        <end position="216"/>
    </location>
</feature>
<feature type="transmembrane region" description="Helical" evidence="1">
    <location>
        <begin position="16"/>
        <end position="33"/>
    </location>
</feature>
<evidence type="ECO:0000313" key="4">
    <source>
        <dbReference type="Proteomes" id="UP000326837"/>
    </source>
</evidence>
<dbReference type="SUPFAM" id="SSF81324">
    <property type="entry name" value="Voltage-gated potassium channels"/>
    <property type="match status" value="1"/>
</dbReference>
<gene>
    <name evidence="3" type="ORF">PLANPX_3854</name>
</gene>
<dbReference type="EMBL" id="AP021861">
    <property type="protein sequence ID" value="BBO34242.1"/>
    <property type="molecule type" value="Genomic_DNA"/>
</dbReference>
<accession>A0A5K7XDZ7</accession>
<keyword evidence="1" id="KW-0812">Transmembrane</keyword>
<dbReference type="AlphaFoldDB" id="A0A5K7XDZ7"/>
<feature type="transmembrane region" description="Helical" evidence="1">
    <location>
        <begin position="201"/>
        <end position="220"/>
    </location>
</feature>
<dbReference type="RefSeq" id="WP_152099859.1">
    <property type="nucleotide sequence ID" value="NZ_AP021861.1"/>
</dbReference>
<keyword evidence="1" id="KW-1133">Transmembrane helix</keyword>
<sequence length="230" mass="25051">MQNELPRHEGRRRLSAARLLGAIVGLFIVMPLVDRWRFGRFVESAAFTVVLLAAVAAVGSQRKTLLLAATMAIPALVGRWLSHVWSDPLVLQLGLAAAIVFVAFIIWNLLRFVMSSPVVDSEVLCTAISSYLLLAVAWGFSYELVSSWDPSEFAITEPTHGNVKLTSFTSLYFSVQVLTTITFGDILPVSNIARMMAIVEAAAGVFYMAILIARLVGLYMGQSQSGAGRQ</sequence>
<feature type="transmembrane region" description="Helical" evidence="1">
    <location>
        <begin position="39"/>
        <end position="58"/>
    </location>
</feature>
<dbReference type="Pfam" id="PF07885">
    <property type="entry name" value="Ion_trans_2"/>
    <property type="match status" value="1"/>
</dbReference>
<reference evidence="4" key="1">
    <citation type="submission" date="2019-10" db="EMBL/GenBank/DDBJ databases">
        <title>Lacipirellula parvula gen. nov., sp. nov., representing a lineage of planctomycetes widespread in freshwater anoxic habitats, and description of the family Lacipirellulaceae.</title>
        <authorList>
            <person name="Dedysh S.N."/>
            <person name="Kulichevskaya I.S."/>
            <person name="Beletsky A.V."/>
            <person name="Rakitin A.L."/>
            <person name="Mardanov A.V."/>
            <person name="Ivanova A.A."/>
            <person name="Saltykova V.X."/>
            <person name="Rijpstra W.I.C."/>
            <person name="Sinninghe Damste J.S."/>
            <person name="Ravin N.V."/>
        </authorList>
    </citation>
    <scope>NUCLEOTIDE SEQUENCE [LARGE SCALE GENOMIC DNA]</scope>
    <source>
        <strain evidence="4">PX69</strain>
    </source>
</reference>
<protein>
    <recommendedName>
        <fullName evidence="2">Potassium channel domain-containing protein</fullName>
    </recommendedName>
</protein>
<proteinExistence type="predicted"/>
<evidence type="ECO:0000313" key="3">
    <source>
        <dbReference type="EMBL" id="BBO34242.1"/>
    </source>
</evidence>
<keyword evidence="4" id="KW-1185">Reference proteome</keyword>
<dbReference type="KEGG" id="lpav:PLANPX_3854"/>
<evidence type="ECO:0000256" key="1">
    <source>
        <dbReference type="SAM" id="Phobius"/>
    </source>
</evidence>
<dbReference type="InterPro" id="IPR013099">
    <property type="entry name" value="K_chnl_dom"/>
</dbReference>